<accession>A0A151K125</accession>
<keyword evidence="8" id="KW-1185">Reference proteome</keyword>
<keyword evidence="2 5" id="KW-0863">Zinc-finger</keyword>
<name>A0A151K125_9HYME</name>
<keyword evidence="7" id="KW-0808">Transferase</keyword>
<dbReference type="STRING" id="34720.A0A151K125"/>
<evidence type="ECO:0000259" key="6">
    <source>
        <dbReference type="PROSITE" id="PS50950"/>
    </source>
</evidence>
<dbReference type="GO" id="GO:0043565">
    <property type="term" value="F:sequence-specific DNA binding"/>
    <property type="evidence" value="ECO:0007669"/>
    <property type="project" value="InterPro"/>
</dbReference>
<feature type="domain" description="THAP-type" evidence="6">
    <location>
        <begin position="2"/>
        <end position="89"/>
    </location>
</feature>
<dbReference type="InterPro" id="IPR026516">
    <property type="entry name" value="THAP1/10"/>
</dbReference>
<dbReference type="SUPFAM" id="SSF57716">
    <property type="entry name" value="Glucocorticoid receptor-like (DNA-binding domain)"/>
    <property type="match status" value="1"/>
</dbReference>
<keyword evidence="7" id="KW-0418">Kinase</keyword>
<evidence type="ECO:0000313" key="7">
    <source>
        <dbReference type="EMBL" id="KYN45221.1"/>
    </source>
</evidence>
<proteinExistence type="predicted"/>
<evidence type="ECO:0000256" key="3">
    <source>
        <dbReference type="ARBA" id="ARBA00022833"/>
    </source>
</evidence>
<dbReference type="AlphaFoldDB" id="A0A151K125"/>
<dbReference type="PANTHER" id="PTHR46600:SF11">
    <property type="entry name" value="THAP DOMAIN-CONTAINING PROTEIN 10"/>
    <property type="match status" value="1"/>
</dbReference>
<keyword evidence="1" id="KW-0479">Metal-binding</keyword>
<keyword evidence="4 5" id="KW-0238">DNA-binding</keyword>
<dbReference type="PROSITE" id="PS50950">
    <property type="entry name" value="ZF_THAP"/>
    <property type="match status" value="1"/>
</dbReference>
<protein>
    <submittedName>
        <fullName evidence="7">52 kDa repressor of the inhibitor of the protein kinase</fullName>
    </submittedName>
</protein>
<evidence type="ECO:0000256" key="1">
    <source>
        <dbReference type="ARBA" id="ARBA00022723"/>
    </source>
</evidence>
<dbReference type="PANTHER" id="PTHR46600">
    <property type="entry name" value="THAP DOMAIN-CONTAINING"/>
    <property type="match status" value="1"/>
</dbReference>
<gene>
    <name evidence="7" type="ORF">ALC56_00300</name>
</gene>
<feature type="non-terminal residue" evidence="7">
    <location>
        <position position="1"/>
    </location>
</feature>
<dbReference type="EMBL" id="KQ981189">
    <property type="protein sequence ID" value="KYN45221.1"/>
    <property type="molecule type" value="Genomic_DNA"/>
</dbReference>
<dbReference type="Pfam" id="PF05485">
    <property type="entry name" value="THAP"/>
    <property type="match status" value="1"/>
</dbReference>
<evidence type="ECO:0000256" key="5">
    <source>
        <dbReference type="PROSITE-ProRule" id="PRU00309"/>
    </source>
</evidence>
<evidence type="ECO:0000256" key="4">
    <source>
        <dbReference type="ARBA" id="ARBA00023125"/>
    </source>
</evidence>
<dbReference type="Proteomes" id="UP000078541">
    <property type="component" value="Unassembled WGS sequence"/>
</dbReference>
<evidence type="ECO:0000256" key="2">
    <source>
        <dbReference type="ARBA" id="ARBA00022771"/>
    </source>
</evidence>
<sequence length="102" mass="12379">IIKGKNTWCAVLACTKKFNLKERYFFLFPKKHEKWLQWIRTCGRLDIEPKGPEYAYQNCRSCHLHFEEKWYKINKMRARLHPDAIPTIFFRPECGSKFLLII</sequence>
<reference evidence="7 8" key="1">
    <citation type="submission" date="2016-03" db="EMBL/GenBank/DDBJ databases">
        <title>Trachymyrmex septentrionalis WGS genome.</title>
        <authorList>
            <person name="Nygaard S."/>
            <person name="Hu H."/>
            <person name="Boomsma J."/>
            <person name="Zhang G."/>
        </authorList>
    </citation>
    <scope>NUCLEOTIDE SEQUENCE [LARGE SCALE GENOMIC DNA]</scope>
    <source>
        <strain evidence="7">Tsep2-gDNA-1</strain>
        <tissue evidence="7">Whole body</tissue>
    </source>
</reference>
<dbReference type="GO" id="GO:0016301">
    <property type="term" value="F:kinase activity"/>
    <property type="evidence" value="ECO:0007669"/>
    <property type="project" value="UniProtKB-KW"/>
</dbReference>
<keyword evidence="3" id="KW-0862">Zinc</keyword>
<dbReference type="SMART" id="SM00980">
    <property type="entry name" value="THAP"/>
    <property type="match status" value="1"/>
</dbReference>
<dbReference type="GO" id="GO:0008270">
    <property type="term" value="F:zinc ion binding"/>
    <property type="evidence" value="ECO:0007669"/>
    <property type="project" value="UniProtKB-KW"/>
</dbReference>
<evidence type="ECO:0000313" key="8">
    <source>
        <dbReference type="Proteomes" id="UP000078541"/>
    </source>
</evidence>
<dbReference type="InterPro" id="IPR006612">
    <property type="entry name" value="THAP_Znf"/>
</dbReference>
<organism evidence="7 8">
    <name type="scientific">Trachymyrmex septentrionalis</name>
    <dbReference type="NCBI Taxonomy" id="34720"/>
    <lineage>
        <taxon>Eukaryota</taxon>
        <taxon>Metazoa</taxon>
        <taxon>Ecdysozoa</taxon>
        <taxon>Arthropoda</taxon>
        <taxon>Hexapoda</taxon>
        <taxon>Insecta</taxon>
        <taxon>Pterygota</taxon>
        <taxon>Neoptera</taxon>
        <taxon>Endopterygota</taxon>
        <taxon>Hymenoptera</taxon>
        <taxon>Apocrita</taxon>
        <taxon>Aculeata</taxon>
        <taxon>Formicoidea</taxon>
        <taxon>Formicidae</taxon>
        <taxon>Myrmicinae</taxon>
        <taxon>Trachymyrmex</taxon>
    </lineage>
</organism>